<name>A0ABS8I4N8_9NOSO</name>
<keyword evidence="2" id="KW-1185">Reference proteome</keyword>
<dbReference type="EMBL" id="JAIVFQ010000007">
    <property type="protein sequence ID" value="MCC5599170.1"/>
    <property type="molecule type" value="Genomic_DNA"/>
</dbReference>
<gene>
    <name evidence="1" type="ORF">LC586_08055</name>
</gene>
<dbReference type="RefSeq" id="WP_229484044.1">
    <property type="nucleotide sequence ID" value="NZ_JAIVFQ010000007.1"/>
</dbReference>
<sequence>MRGFCVSSKILEALDTSDRSLIIDTIASLQESAKAIISRLCKSDKN</sequence>
<organism evidence="1 2">
    <name type="scientific">Nostoc favosum CHAB5714</name>
    <dbReference type="NCBI Taxonomy" id="2780399"/>
    <lineage>
        <taxon>Bacteria</taxon>
        <taxon>Bacillati</taxon>
        <taxon>Cyanobacteriota</taxon>
        <taxon>Cyanophyceae</taxon>
        <taxon>Nostocales</taxon>
        <taxon>Nostocaceae</taxon>
        <taxon>Nostoc</taxon>
        <taxon>Nostoc favosum</taxon>
    </lineage>
</organism>
<dbReference type="Proteomes" id="UP001199525">
    <property type="component" value="Unassembled WGS sequence"/>
</dbReference>
<accession>A0ABS8I4N8</accession>
<comment type="caution">
    <text evidence="1">The sequence shown here is derived from an EMBL/GenBank/DDBJ whole genome shotgun (WGS) entry which is preliminary data.</text>
</comment>
<evidence type="ECO:0000313" key="1">
    <source>
        <dbReference type="EMBL" id="MCC5599170.1"/>
    </source>
</evidence>
<evidence type="ECO:0000313" key="2">
    <source>
        <dbReference type="Proteomes" id="UP001199525"/>
    </source>
</evidence>
<protein>
    <submittedName>
        <fullName evidence="1">Uncharacterized protein</fullName>
    </submittedName>
</protein>
<proteinExistence type="predicted"/>
<reference evidence="1 2" key="1">
    <citation type="journal article" date="2021" name="Microorganisms">
        <title>Genome Evolution of Filamentous Cyanobacterium Nostoc Species: From Facultative Symbiosis to Free Living.</title>
        <authorList>
            <person name="Huo D."/>
            <person name="Li H."/>
            <person name="Cai F."/>
            <person name="Guo X."/>
            <person name="Qiao Z."/>
            <person name="Wang W."/>
            <person name="Yu G."/>
            <person name="Li R."/>
        </authorList>
    </citation>
    <scope>NUCLEOTIDE SEQUENCE [LARGE SCALE GENOMIC DNA]</scope>
    <source>
        <strain evidence="1 2">CHAB 5714</strain>
    </source>
</reference>